<dbReference type="InterPro" id="IPR008969">
    <property type="entry name" value="CarboxyPept-like_regulatory"/>
</dbReference>
<keyword evidence="1" id="KW-0732">Signal</keyword>
<dbReference type="Proteomes" id="UP000318081">
    <property type="component" value="Chromosome"/>
</dbReference>
<sequence length="268" mass="29580">MNRIVQRIALLVVLLQATAATAEETATLKATFRYLGRPPTVQPITPHLDRQFCGSVPIPDARLIVHGDHHGIKNVVVYVYTGRRGTVLPERERRPETKVLAIKHCRFDPHILLAQKGDTLRVEDHDPVGHNANLQFFNNAPLGFTRPVGAAWQRTLDESEPAPVPIGCNIHPWMNAYLLVLDHRLAGISDGDGRLKITGLPVGQKIVFRAFHESARVKEVVVDATAETWEGSKFERVLQAGVNDLGVIGIPASAFTIDRRLDGKAGEK</sequence>
<dbReference type="Gene3D" id="2.60.40.420">
    <property type="entry name" value="Cupredoxins - blue copper proteins"/>
    <property type="match status" value="1"/>
</dbReference>
<keyword evidence="3" id="KW-1185">Reference proteome</keyword>
<evidence type="ECO:0000313" key="3">
    <source>
        <dbReference type="Proteomes" id="UP000318081"/>
    </source>
</evidence>
<name>A0ABX5XW90_9BACT</name>
<dbReference type="RefSeq" id="WP_145217173.1">
    <property type="nucleotide sequence ID" value="NZ_CP036432.1"/>
</dbReference>
<dbReference type="InterPro" id="IPR008972">
    <property type="entry name" value="Cupredoxin"/>
</dbReference>
<feature type="signal peptide" evidence="1">
    <location>
        <begin position="1"/>
        <end position="22"/>
    </location>
</feature>
<gene>
    <name evidence="2" type="ORF">TBK1r_52910</name>
</gene>
<dbReference type="SUPFAM" id="SSF49503">
    <property type="entry name" value="Cupredoxins"/>
    <property type="match status" value="1"/>
</dbReference>
<protein>
    <submittedName>
        <fullName evidence="2">Uncharacterized protein</fullName>
    </submittedName>
</protein>
<evidence type="ECO:0000313" key="2">
    <source>
        <dbReference type="EMBL" id="QDV86272.1"/>
    </source>
</evidence>
<evidence type="ECO:0000256" key="1">
    <source>
        <dbReference type="SAM" id="SignalP"/>
    </source>
</evidence>
<reference evidence="2 3" key="1">
    <citation type="submission" date="2019-02" db="EMBL/GenBank/DDBJ databases">
        <title>Deep-cultivation of Planctomycetes and their phenomic and genomic characterization uncovers novel biology.</title>
        <authorList>
            <person name="Wiegand S."/>
            <person name="Jogler M."/>
            <person name="Boedeker C."/>
            <person name="Pinto D."/>
            <person name="Vollmers J."/>
            <person name="Rivas-Marin E."/>
            <person name="Kohn T."/>
            <person name="Peeters S.H."/>
            <person name="Heuer A."/>
            <person name="Rast P."/>
            <person name="Oberbeckmann S."/>
            <person name="Bunk B."/>
            <person name="Jeske O."/>
            <person name="Meyerdierks A."/>
            <person name="Storesund J.E."/>
            <person name="Kallscheuer N."/>
            <person name="Luecker S."/>
            <person name="Lage O.M."/>
            <person name="Pohl T."/>
            <person name="Merkel B.J."/>
            <person name="Hornburger P."/>
            <person name="Mueller R.-W."/>
            <person name="Bruemmer F."/>
            <person name="Labrenz M."/>
            <person name="Spormann A.M."/>
            <person name="Op den Camp H."/>
            <person name="Overmann J."/>
            <person name="Amann R."/>
            <person name="Jetten M.S.M."/>
            <person name="Mascher T."/>
            <person name="Medema M.H."/>
            <person name="Devos D.P."/>
            <person name="Kaster A.-K."/>
            <person name="Ovreas L."/>
            <person name="Rohde M."/>
            <person name="Galperin M.Y."/>
            <person name="Jogler C."/>
        </authorList>
    </citation>
    <scope>NUCLEOTIDE SEQUENCE [LARGE SCALE GENOMIC DNA]</scope>
    <source>
        <strain evidence="2 3">TBK1r</strain>
    </source>
</reference>
<feature type="chain" id="PRO_5046208336" evidence="1">
    <location>
        <begin position="23"/>
        <end position="268"/>
    </location>
</feature>
<accession>A0ABX5XW90</accession>
<organism evidence="2 3">
    <name type="scientific">Stieleria magnilauensis</name>
    <dbReference type="NCBI Taxonomy" id="2527963"/>
    <lineage>
        <taxon>Bacteria</taxon>
        <taxon>Pseudomonadati</taxon>
        <taxon>Planctomycetota</taxon>
        <taxon>Planctomycetia</taxon>
        <taxon>Pirellulales</taxon>
        <taxon>Pirellulaceae</taxon>
        <taxon>Stieleria</taxon>
    </lineage>
</organism>
<dbReference type="EMBL" id="CP036432">
    <property type="protein sequence ID" value="QDV86272.1"/>
    <property type="molecule type" value="Genomic_DNA"/>
</dbReference>
<proteinExistence type="predicted"/>
<dbReference type="SUPFAM" id="SSF49464">
    <property type="entry name" value="Carboxypeptidase regulatory domain-like"/>
    <property type="match status" value="1"/>
</dbReference>